<dbReference type="GO" id="GO:0032259">
    <property type="term" value="P:methylation"/>
    <property type="evidence" value="ECO:0007669"/>
    <property type="project" value="UniProtKB-KW"/>
</dbReference>
<feature type="domain" description="Tetrapyrrole methylase" evidence="6">
    <location>
        <begin position="13"/>
        <end position="152"/>
    </location>
</feature>
<dbReference type="Pfam" id="PF00590">
    <property type="entry name" value="TP_methylase"/>
    <property type="match status" value="1"/>
</dbReference>
<evidence type="ECO:0000259" key="6">
    <source>
        <dbReference type="Pfam" id="PF00590"/>
    </source>
</evidence>
<comment type="pathway">
    <text evidence="1">Cofactor biosynthesis; adenosylcobalamin biosynthesis.</text>
</comment>
<evidence type="ECO:0000313" key="7">
    <source>
        <dbReference type="EMBL" id="EJW92034.1"/>
    </source>
</evidence>
<gene>
    <name evidence="7" type="ORF">EVA_19859</name>
</gene>
<keyword evidence="3 7" id="KW-0489">Methyltransferase</keyword>
<dbReference type="CDD" id="cd11644">
    <property type="entry name" value="Precorrin-6Y-MT"/>
    <property type="match status" value="1"/>
</dbReference>
<evidence type="ECO:0000256" key="5">
    <source>
        <dbReference type="ARBA" id="ARBA00022691"/>
    </source>
</evidence>
<dbReference type="Gene3D" id="3.30.950.10">
    <property type="entry name" value="Methyltransferase, Cobalt-precorrin-4 Transmethylase, Domain 2"/>
    <property type="match status" value="1"/>
</dbReference>
<dbReference type="InterPro" id="IPR014777">
    <property type="entry name" value="4pyrrole_Mease_sub1"/>
</dbReference>
<keyword evidence="2" id="KW-0169">Cobalamin biosynthesis</keyword>
<keyword evidence="5" id="KW-0949">S-adenosyl-L-methionine</keyword>
<dbReference type="AlphaFoldDB" id="J9FXH3"/>
<dbReference type="SUPFAM" id="SSF53790">
    <property type="entry name" value="Tetrapyrrole methylase"/>
    <property type="match status" value="1"/>
</dbReference>
<reference evidence="7" key="1">
    <citation type="journal article" date="2012" name="PLoS ONE">
        <title>Gene sets for utilization of primary and secondary nutrition supplies in the distal gut of endangered iberian lynx.</title>
        <authorList>
            <person name="Alcaide M."/>
            <person name="Messina E."/>
            <person name="Richter M."/>
            <person name="Bargiela R."/>
            <person name="Peplies J."/>
            <person name="Huws S.A."/>
            <person name="Newbold C.J."/>
            <person name="Golyshin P.N."/>
            <person name="Simon M.A."/>
            <person name="Lopez G."/>
            <person name="Yakimov M.M."/>
            <person name="Ferrer M."/>
        </authorList>
    </citation>
    <scope>NUCLEOTIDE SEQUENCE</scope>
</reference>
<dbReference type="PANTHER" id="PTHR43182:SF1">
    <property type="entry name" value="COBALT-PRECORRIN-7 C(5)-METHYLTRANSFERASE"/>
    <property type="match status" value="1"/>
</dbReference>
<dbReference type="NCBIfam" id="TIGR02467">
    <property type="entry name" value="CbiE"/>
    <property type="match status" value="1"/>
</dbReference>
<dbReference type="InterPro" id="IPR050714">
    <property type="entry name" value="Cobalamin_biosynth_MTase"/>
</dbReference>
<dbReference type="UniPathway" id="UPA00148"/>
<protein>
    <submittedName>
        <fullName evidence="7">Precorrin-6y C5,15-methyltransferase (Decarboxylating), CbiE subunit</fullName>
    </submittedName>
</protein>
<name>J9FXH3_9ZZZZ</name>
<dbReference type="InterPro" id="IPR014776">
    <property type="entry name" value="4pyrrole_Mease_sub2"/>
</dbReference>
<evidence type="ECO:0000256" key="2">
    <source>
        <dbReference type="ARBA" id="ARBA00022573"/>
    </source>
</evidence>
<feature type="non-terminal residue" evidence="7">
    <location>
        <position position="166"/>
    </location>
</feature>
<sequence>MKREGQQVFCAYQAEEIFAYIEEHPQYERVAVVLSGDVGFFSGAKEFLACAKKREEEMEIRVIPGISSLVYFCAKLRVPWEKVKAVSVHGREEGLISSVREHPAVFALAGGKNQIAKLCKKLTEYGFGECEIAVGEKLSYPEERIWRGKVRECCELETESLSVFLI</sequence>
<dbReference type="GO" id="GO:0008276">
    <property type="term" value="F:protein methyltransferase activity"/>
    <property type="evidence" value="ECO:0007669"/>
    <property type="project" value="InterPro"/>
</dbReference>
<organism evidence="7">
    <name type="scientific">gut metagenome</name>
    <dbReference type="NCBI Taxonomy" id="749906"/>
    <lineage>
        <taxon>unclassified sequences</taxon>
        <taxon>metagenomes</taxon>
        <taxon>organismal metagenomes</taxon>
    </lineage>
</organism>
<dbReference type="Gene3D" id="3.40.1010.10">
    <property type="entry name" value="Cobalt-precorrin-4 Transmethylase, Domain 1"/>
    <property type="match status" value="1"/>
</dbReference>
<dbReference type="InterPro" id="IPR000878">
    <property type="entry name" value="4pyrrol_Mease"/>
</dbReference>
<proteinExistence type="predicted"/>
<dbReference type="EMBL" id="AMCI01007794">
    <property type="protein sequence ID" value="EJW92034.1"/>
    <property type="molecule type" value="Genomic_DNA"/>
</dbReference>
<dbReference type="InterPro" id="IPR035996">
    <property type="entry name" value="4pyrrol_Methylase_sf"/>
</dbReference>
<evidence type="ECO:0000256" key="1">
    <source>
        <dbReference type="ARBA" id="ARBA00004953"/>
    </source>
</evidence>
<dbReference type="PANTHER" id="PTHR43182">
    <property type="entry name" value="COBALT-PRECORRIN-6B C(15)-METHYLTRANSFERASE (DECARBOXYLATING)"/>
    <property type="match status" value="1"/>
</dbReference>
<dbReference type="InterPro" id="IPR012818">
    <property type="entry name" value="CbiE"/>
</dbReference>
<evidence type="ECO:0000256" key="4">
    <source>
        <dbReference type="ARBA" id="ARBA00022679"/>
    </source>
</evidence>
<comment type="caution">
    <text evidence="7">The sequence shown here is derived from an EMBL/GenBank/DDBJ whole genome shotgun (WGS) entry which is preliminary data.</text>
</comment>
<accession>J9FXH3</accession>
<keyword evidence="4 7" id="KW-0808">Transferase</keyword>
<evidence type="ECO:0000256" key="3">
    <source>
        <dbReference type="ARBA" id="ARBA00022603"/>
    </source>
</evidence>
<dbReference type="GO" id="GO:0009236">
    <property type="term" value="P:cobalamin biosynthetic process"/>
    <property type="evidence" value="ECO:0007669"/>
    <property type="project" value="UniProtKB-UniPathway"/>
</dbReference>